<gene>
    <name evidence="2" type="ORF">RCL2_002549900</name>
</gene>
<name>A0A8H3M729_9GLOM</name>
<feature type="signal peptide" evidence="1">
    <location>
        <begin position="1"/>
        <end position="20"/>
    </location>
</feature>
<organism evidence="2 3">
    <name type="scientific">Rhizophagus clarus</name>
    <dbReference type="NCBI Taxonomy" id="94130"/>
    <lineage>
        <taxon>Eukaryota</taxon>
        <taxon>Fungi</taxon>
        <taxon>Fungi incertae sedis</taxon>
        <taxon>Mucoromycota</taxon>
        <taxon>Glomeromycotina</taxon>
        <taxon>Glomeromycetes</taxon>
        <taxon>Glomerales</taxon>
        <taxon>Glomeraceae</taxon>
        <taxon>Rhizophagus</taxon>
    </lineage>
</organism>
<dbReference type="EMBL" id="BLAL01000276">
    <property type="protein sequence ID" value="GES98970.1"/>
    <property type="molecule type" value="Genomic_DNA"/>
</dbReference>
<feature type="chain" id="PRO_5034081946" evidence="1">
    <location>
        <begin position="21"/>
        <end position="194"/>
    </location>
</feature>
<protein>
    <submittedName>
        <fullName evidence="2">Uncharacterized protein</fullName>
    </submittedName>
</protein>
<dbReference type="AlphaFoldDB" id="A0A8H3M729"/>
<sequence>MFHATMLIFCRTKWVSLLCALKETKTIISDKVIKVSLVDSLHVFNAVTNEQFESCGVQVFLRKPPEKWVYVEEGLKESSDQEPQGPNAFDLLMRNSQHVYLPEQKKEDTHQDLIYNDIIKLLQSKEVGWKSGTHYTLGKSFVERLIAALWYINPHRTKFIERSLSLGELFNELNQYRQDQHYNLFLFHWKACQI</sequence>
<reference evidence="2" key="1">
    <citation type="submission" date="2019-10" db="EMBL/GenBank/DDBJ databases">
        <title>Conservation and host-specific expression of non-tandemly repeated heterogenous ribosome RNA gene in arbuscular mycorrhizal fungi.</title>
        <authorList>
            <person name="Maeda T."/>
            <person name="Kobayashi Y."/>
            <person name="Nakagawa T."/>
            <person name="Ezawa T."/>
            <person name="Yamaguchi K."/>
            <person name="Bino T."/>
            <person name="Nishimoto Y."/>
            <person name="Shigenobu S."/>
            <person name="Kawaguchi M."/>
        </authorList>
    </citation>
    <scope>NUCLEOTIDE SEQUENCE</scope>
    <source>
        <strain evidence="2">HR1</strain>
    </source>
</reference>
<dbReference type="OrthoDB" id="2371840at2759"/>
<dbReference type="Proteomes" id="UP000615446">
    <property type="component" value="Unassembled WGS sequence"/>
</dbReference>
<comment type="caution">
    <text evidence="2">The sequence shown here is derived from an EMBL/GenBank/DDBJ whole genome shotgun (WGS) entry which is preliminary data.</text>
</comment>
<proteinExistence type="predicted"/>
<evidence type="ECO:0000313" key="3">
    <source>
        <dbReference type="Proteomes" id="UP000615446"/>
    </source>
</evidence>
<evidence type="ECO:0000313" key="2">
    <source>
        <dbReference type="EMBL" id="GES98970.1"/>
    </source>
</evidence>
<accession>A0A8H3M729</accession>
<keyword evidence="1" id="KW-0732">Signal</keyword>
<evidence type="ECO:0000256" key="1">
    <source>
        <dbReference type="SAM" id="SignalP"/>
    </source>
</evidence>